<dbReference type="AlphaFoldDB" id="A0ABD0YAT7"/>
<dbReference type="PANTHER" id="PTHR46958:SF1">
    <property type="entry name" value="B-CELL RECEPTOR CD22"/>
    <property type="match status" value="1"/>
</dbReference>
<organism evidence="3 4">
    <name type="scientific">Ranatra chinensis</name>
    <dbReference type="NCBI Taxonomy" id="642074"/>
    <lineage>
        <taxon>Eukaryota</taxon>
        <taxon>Metazoa</taxon>
        <taxon>Ecdysozoa</taxon>
        <taxon>Arthropoda</taxon>
        <taxon>Hexapoda</taxon>
        <taxon>Insecta</taxon>
        <taxon>Pterygota</taxon>
        <taxon>Neoptera</taxon>
        <taxon>Paraneoptera</taxon>
        <taxon>Hemiptera</taxon>
        <taxon>Heteroptera</taxon>
        <taxon>Panheteroptera</taxon>
        <taxon>Nepomorpha</taxon>
        <taxon>Nepidae</taxon>
        <taxon>Ranatrinae</taxon>
        <taxon>Ranatra</taxon>
    </lineage>
</organism>
<dbReference type="PROSITE" id="PS50835">
    <property type="entry name" value="IG_LIKE"/>
    <property type="match status" value="5"/>
</dbReference>
<dbReference type="InterPro" id="IPR007110">
    <property type="entry name" value="Ig-like_dom"/>
</dbReference>
<evidence type="ECO:0000313" key="4">
    <source>
        <dbReference type="Proteomes" id="UP001558652"/>
    </source>
</evidence>
<feature type="domain" description="Ig-like" evidence="2">
    <location>
        <begin position="29"/>
        <end position="111"/>
    </location>
</feature>
<sequence>MGTYTCVLENQVAASESHNSVFVSVHFKPIVNLTMSPSSPVSEVDLENITLTCQVVAGNPETLVAVRWFLNGDLLKELPDCSAANSTFCDIDPSKLLLELAGRTFHGNYTCVGLNEAGWGPLSPETELIVYYPPGPASLVYSPSTVVKRGSMTLSCSVSDPGRPDNTTFRWVRGAHPVHDVTTANWTVDPVTLETESNFTCTAVNLGGRSASATQYIKVFAPPTFIERLPLYYGALMTSQSINMTCRVECSPICSINWQKNGVRLDTGSNSRYWVHNSVLPPDPRTNDFESVVSTLVWNMTAWPGGRLDRIADNANYTCHSTGNAVGSGVKSTSFFGVEYPPENLTVSNKIVNVIEGNIPEKVLCSSKAFPQASYQWKRDGESDIIIKGNALILSYPLSRRNSGEYVCQAINKHGNNTVKTKINVLYKPECGISQQEMEGKLVLKCTARADPSDVDFTWKIKNENETIEENIEKNGLESLLKLETRIENFRTYLCYANNSVGVSIPCEHDVTAYQEKSSNVSWWYKLENENLMILLAVIVGIFVMVLIICIIIIIVCRRKRASDKYNNPVEMEDREK</sequence>
<feature type="domain" description="Ig-like" evidence="2">
    <location>
        <begin position="429"/>
        <end position="512"/>
    </location>
</feature>
<dbReference type="InterPro" id="IPR003599">
    <property type="entry name" value="Ig_sub"/>
</dbReference>
<name>A0ABD0YAT7_9HEMI</name>
<dbReference type="InterPro" id="IPR003598">
    <property type="entry name" value="Ig_sub2"/>
</dbReference>
<keyword evidence="4" id="KW-1185">Reference proteome</keyword>
<dbReference type="SMART" id="SM00408">
    <property type="entry name" value="IGc2"/>
    <property type="match status" value="3"/>
</dbReference>
<dbReference type="CDD" id="cd00096">
    <property type="entry name" value="Ig"/>
    <property type="match status" value="1"/>
</dbReference>
<reference evidence="3 4" key="1">
    <citation type="submission" date="2024-07" db="EMBL/GenBank/DDBJ databases">
        <title>Chromosome-level genome assembly of the water stick insect Ranatra chinensis (Heteroptera: Nepidae).</title>
        <authorList>
            <person name="Liu X."/>
        </authorList>
    </citation>
    <scope>NUCLEOTIDE SEQUENCE [LARGE SCALE GENOMIC DNA]</scope>
    <source>
        <strain evidence="3">Cailab_2021Rc</strain>
        <tissue evidence="3">Muscle</tissue>
    </source>
</reference>
<dbReference type="PIRSF" id="PIRSF000615">
    <property type="entry name" value="TyrPK_CSF1-R"/>
    <property type="match status" value="1"/>
</dbReference>
<feature type="transmembrane region" description="Helical" evidence="1">
    <location>
        <begin position="532"/>
        <end position="557"/>
    </location>
</feature>
<dbReference type="EMBL" id="JBFDAA010000010">
    <property type="protein sequence ID" value="KAL1124451.1"/>
    <property type="molecule type" value="Genomic_DNA"/>
</dbReference>
<gene>
    <name evidence="3" type="ORF">AAG570_001077</name>
</gene>
<dbReference type="InterPro" id="IPR013783">
    <property type="entry name" value="Ig-like_fold"/>
</dbReference>
<evidence type="ECO:0000256" key="1">
    <source>
        <dbReference type="SAM" id="Phobius"/>
    </source>
</evidence>
<dbReference type="SMART" id="SM00409">
    <property type="entry name" value="IG"/>
    <property type="match status" value="4"/>
</dbReference>
<feature type="domain" description="Ig-like" evidence="2">
    <location>
        <begin position="136"/>
        <end position="218"/>
    </location>
</feature>
<proteinExistence type="predicted"/>
<dbReference type="Pfam" id="PF13895">
    <property type="entry name" value="Ig_2"/>
    <property type="match status" value="1"/>
</dbReference>
<dbReference type="Proteomes" id="UP001558652">
    <property type="component" value="Unassembled WGS sequence"/>
</dbReference>
<keyword evidence="1" id="KW-0812">Transmembrane</keyword>
<accession>A0ABD0YAT7</accession>
<dbReference type="Gene3D" id="2.60.40.10">
    <property type="entry name" value="Immunoglobulins"/>
    <property type="match status" value="5"/>
</dbReference>
<evidence type="ECO:0000259" key="2">
    <source>
        <dbReference type="PROSITE" id="PS50835"/>
    </source>
</evidence>
<comment type="caution">
    <text evidence="3">The sequence shown here is derived from an EMBL/GenBank/DDBJ whole genome shotgun (WGS) entry which is preliminary data.</text>
</comment>
<protein>
    <recommendedName>
        <fullName evidence="2">Ig-like domain-containing protein</fullName>
    </recommendedName>
</protein>
<dbReference type="SUPFAM" id="SSF48726">
    <property type="entry name" value="Immunoglobulin"/>
    <property type="match status" value="4"/>
</dbReference>
<dbReference type="PANTHER" id="PTHR46958">
    <property type="entry name" value="B-CELL RECEPTOR CD22"/>
    <property type="match status" value="1"/>
</dbReference>
<feature type="domain" description="Ig-like" evidence="2">
    <location>
        <begin position="342"/>
        <end position="424"/>
    </location>
</feature>
<feature type="domain" description="Ig-like" evidence="2">
    <location>
        <begin position="223"/>
        <end position="334"/>
    </location>
</feature>
<dbReference type="InterPro" id="IPR036179">
    <property type="entry name" value="Ig-like_dom_sf"/>
</dbReference>
<evidence type="ECO:0000313" key="3">
    <source>
        <dbReference type="EMBL" id="KAL1124451.1"/>
    </source>
</evidence>
<keyword evidence="1" id="KW-0472">Membrane</keyword>
<keyword evidence="1" id="KW-1133">Transmembrane helix</keyword>